<evidence type="ECO:0000256" key="13">
    <source>
        <dbReference type="SAM" id="MobiDB-lite"/>
    </source>
</evidence>
<protein>
    <submittedName>
        <fullName evidence="17">TonB-linked outer membrane protein, SusC/RagA family</fullName>
    </submittedName>
</protein>
<dbReference type="InterPro" id="IPR039426">
    <property type="entry name" value="TonB-dep_rcpt-like"/>
</dbReference>
<dbReference type="Gene3D" id="2.60.40.1120">
    <property type="entry name" value="Carboxypeptidase-like, regulatory domain"/>
    <property type="match status" value="1"/>
</dbReference>
<feature type="signal peptide" evidence="14">
    <location>
        <begin position="1"/>
        <end position="23"/>
    </location>
</feature>
<dbReference type="PROSITE" id="PS52016">
    <property type="entry name" value="TONB_DEPENDENT_REC_3"/>
    <property type="match status" value="1"/>
</dbReference>
<dbReference type="EMBL" id="FNAN01000012">
    <property type="protein sequence ID" value="SDF75904.1"/>
    <property type="molecule type" value="Genomic_DNA"/>
</dbReference>
<keyword evidence="6" id="KW-0408">Iron</keyword>
<organism evidence="17 18">
    <name type="scientific">Dyadobacter soli</name>
    <dbReference type="NCBI Taxonomy" id="659014"/>
    <lineage>
        <taxon>Bacteria</taxon>
        <taxon>Pseudomonadati</taxon>
        <taxon>Bacteroidota</taxon>
        <taxon>Cytophagia</taxon>
        <taxon>Cytophagales</taxon>
        <taxon>Spirosomataceae</taxon>
        <taxon>Dyadobacter</taxon>
    </lineage>
</organism>
<gene>
    <name evidence="17" type="ORF">SAMN04487996_112117</name>
</gene>
<dbReference type="FunFam" id="2.170.130.10:FF:000008">
    <property type="entry name" value="SusC/RagA family TonB-linked outer membrane protein"/>
    <property type="match status" value="1"/>
</dbReference>
<evidence type="ECO:0000256" key="1">
    <source>
        <dbReference type="ARBA" id="ARBA00004571"/>
    </source>
</evidence>
<feature type="chain" id="PRO_5011643622" evidence="14">
    <location>
        <begin position="24"/>
        <end position="1139"/>
    </location>
</feature>
<dbReference type="SUPFAM" id="SSF56935">
    <property type="entry name" value="Porins"/>
    <property type="match status" value="1"/>
</dbReference>
<keyword evidence="8 12" id="KW-0798">TonB box</keyword>
<evidence type="ECO:0000256" key="14">
    <source>
        <dbReference type="SAM" id="SignalP"/>
    </source>
</evidence>
<evidence type="ECO:0000313" key="18">
    <source>
        <dbReference type="Proteomes" id="UP000198748"/>
    </source>
</evidence>
<dbReference type="GO" id="GO:0006826">
    <property type="term" value="P:iron ion transport"/>
    <property type="evidence" value="ECO:0007669"/>
    <property type="project" value="UniProtKB-KW"/>
</dbReference>
<dbReference type="OrthoDB" id="9768177at2"/>
<evidence type="ECO:0000256" key="2">
    <source>
        <dbReference type="ARBA" id="ARBA00022448"/>
    </source>
</evidence>
<comment type="similarity">
    <text evidence="11 12">Belongs to the TonB-dependent receptor family.</text>
</comment>
<dbReference type="InterPro" id="IPR037066">
    <property type="entry name" value="Plug_dom_sf"/>
</dbReference>
<dbReference type="Gene3D" id="2.40.170.20">
    <property type="entry name" value="TonB-dependent receptor, beta-barrel domain"/>
    <property type="match status" value="1"/>
</dbReference>
<keyword evidence="7" id="KW-0406">Ion transport</keyword>
<dbReference type="InterPro" id="IPR036942">
    <property type="entry name" value="Beta-barrel_TonB_sf"/>
</dbReference>
<evidence type="ECO:0000259" key="16">
    <source>
        <dbReference type="Pfam" id="PF07715"/>
    </source>
</evidence>
<feature type="compositionally biased region" description="Polar residues" evidence="13">
    <location>
        <begin position="141"/>
        <end position="152"/>
    </location>
</feature>
<evidence type="ECO:0000256" key="12">
    <source>
        <dbReference type="RuleBase" id="RU003357"/>
    </source>
</evidence>
<feature type="domain" description="TonB-dependent receptor-like beta-barrel" evidence="15">
    <location>
        <begin position="523"/>
        <end position="1088"/>
    </location>
</feature>
<feature type="domain" description="TonB-dependent receptor plug" evidence="16">
    <location>
        <begin position="254"/>
        <end position="360"/>
    </location>
</feature>
<dbReference type="SUPFAM" id="SSF49464">
    <property type="entry name" value="Carboxypeptidase regulatory domain-like"/>
    <property type="match status" value="1"/>
</dbReference>
<evidence type="ECO:0000259" key="15">
    <source>
        <dbReference type="Pfam" id="PF00593"/>
    </source>
</evidence>
<evidence type="ECO:0000256" key="6">
    <source>
        <dbReference type="ARBA" id="ARBA00023004"/>
    </source>
</evidence>
<evidence type="ECO:0000256" key="11">
    <source>
        <dbReference type="PROSITE-ProRule" id="PRU01360"/>
    </source>
</evidence>
<feature type="region of interest" description="Disordered" evidence="13">
    <location>
        <begin position="127"/>
        <end position="154"/>
    </location>
</feature>
<keyword evidence="9 11" id="KW-0472">Membrane</keyword>
<dbReference type="GO" id="GO:0009279">
    <property type="term" value="C:cell outer membrane"/>
    <property type="evidence" value="ECO:0007669"/>
    <property type="project" value="UniProtKB-SubCell"/>
</dbReference>
<dbReference type="InterPro" id="IPR008969">
    <property type="entry name" value="CarboxyPept-like_regulatory"/>
</dbReference>
<keyword evidence="10 11" id="KW-0998">Cell outer membrane</keyword>
<evidence type="ECO:0000256" key="5">
    <source>
        <dbReference type="ARBA" id="ARBA00022692"/>
    </source>
</evidence>
<name>A0A1G7NPC4_9BACT</name>
<reference evidence="18" key="1">
    <citation type="submission" date="2016-10" db="EMBL/GenBank/DDBJ databases">
        <authorList>
            <person name="Varghese N."/>
            <person name="Submissions S."/>
        </authorList>
    </citation>
    <scope>NUCLEOTIDE SEQUENCE [LARGE SCALE GENOMIC DNA]</scope>
    <source>
        <strain evidence="18">DSM 25329</strain>
    </source>
</reference>
<dbReference type="Pfam" id="PF00593">
    <property type="entry name" value="TonB_dep_Rec_b-barrel"/>
    <property type="match status" value="1"/>
</dbReference>
<dbReference type="PANTHER" id="PTHR32552">
    <property type="entry name" value="FERRICHROME IRON RECEPTOR-RELATED"/>
    <property type="match status" value="1"/>
</dbReference>
<keyword evidence="4" id="KW-0410">Iron transport</keyword>
<keyword evidence="18" id="KW-1185">Reference proteome</keyword>
<dbReference type="InterPro" id="IPR023996">
    <property type="entry name" value="TonB-dep_OMP_SusC/RagA"/>
</dbReference>
<keyword evidence="5 11" id="KW-0812">Transmembrane</keyword>
<dbReference type="NCBIfam" id="TIGR04057">
    <property type="entry name" value="SusC_RagA_signa"/>
    <property type="match status" value="1"/>
</dbReference>
<dbReference type="Pfam" id="PF07715">
    <property type="entry name" value="Plug"/>
    <property type="match status" value="1"/>
</dbReference>
<evidence type="ECO:0000256" key="4">
    <source>
        <dbReference type="ARBA" id="ARBA00022496"/>
    </source>
</evidence>
<dbReference type="Pfam" id="PF13715">
    <property type="entry name" value="CarbopepD_reg_2"/>
    <property type="match status" value="1"/>
</dbReference>
<keyword evidence="14" id="KW-0732">Signal</keyword>
<evidence type="ECO:0000313" key="17">
    <source>
        <dbReference type="EMBL" id="SDF75904.1"/>
    </source>
</evidence>
<dbReference type="InterPro" id="IPR012910">
    <property type="entry name" value="Plug_dom"/>
</dbReference>
<dbReference type="NCBIfam" id="TIGR04056">
    <property type="entry name" value="OMP_RagA_SusC"/>
    <property type="match status" value="1"/>
</dbReference>
<dbReference type="InterPro" id="IPR000531">
    <property type="entry name" value="Beta-barrel_TonB"/>
</dbReference>
<evidence type="ECO:0000256" key="10">
    <source>
        <dbReference type="ARBA" id="ARBA00023237"/>
    </source>
</evidence>
<dbReference type="Proteomes" id="UP000198748">
    <property type="component" value="Unassembled WGS sequence"/>
</dbReference>
<dbReference type="PANTHER" id="PTHR32552:SF81">
    <property type="entry name" value="TONB-DEPENDENT OUTER MEMBRANE RECEPTOR"/>
    <property type="match status" value="1"/>
</dbReference>
<dbReference type="InterPro" id="IPR023997">
    <property type="entry name" value="TonB-dep_OMP_SusC/RagA_CS"/>
</dbReference>
<dbReference type="AlphaFoldDB" id="A0A1G7NPC4"/>
<sequence length="1139" mass="124485">MLMKKIDLLMMGLLCVGGSVANAQTFARGQVPQPQRSEQPSYRSLDQVLRDLEKRHSVYFMYHNDKIKSLQVQYQSRNGEAIEETLDRVLKANGLEYKKHGKIYAIFPKDADAGSVRELKQSLRQTQLPPAQTVPAGAESSLDNQPGASTVSPDAAPKVINIRGKVTDEKNDALPGVSIVLKGTQRGTTTDAEGQYELEIPDESASGAVLVYSFVGYASQEVVVGGRTSIDVSMQVSERGLDEIVVVGYGEQRKSDVTGASSSVSAREIAKRPLVRVEQALQGTTSGVTVSSSSGQPGRGLNVRIRGANSITGNNEPLYVIDGFVGGNIESINPNDIESLEILKDASSAAIYGSRGSNGVVLITTKTGKEGKARVNFSTWFSKASIPRKLDLMNAYDFARTVNAQFASTGNAPAFSDQRLAELKANGGTDWQDELHQEPWIQNYQLDVSGGSSNIRYLFSANYLDQPGLILNQYYKRTTLRANIDAKLNDKIDLKFNVAAMLPQSRNNGYSGDLVDPFTQATEWDPTSPVRDPATGQFIYTAPYGSIQYNPISRATNQQFDNRQANVTGTAILTYRILKGLSFTTINTYEIRTGFTQNLFGPGTTNGVLYAEGNASRGGFFQNSNFLTYKNTFGDHSITVTALYEQQNGNNTSLNARANNLSSYALGYYNLSLGATQLTSSGYSQDALQSYMGRVNYSYKDKYLLTAAVRTDGSSHLTQKYSTFPSLALGWNVANENFMKDSRVFSDLKLRASYGQTGNQAVGAYATIAQISTGGPQPAYYYDGSTPSVATPLGAPVSKNLKWERTEQFDVGLDASFLRGRLTFTADAYKKNISDLLYNYQAPFYMGGGDYLRNIGSVENRGIEFSVGGTPVVSGKLRWTTNFNISFNRNKVTDLGGLDNVIVNGIGSAGNSASILRVGRPLGEFYGYQFLGTWKSSEAEEATKYGMKPGDAKYTDIDGDHAYTAADRMPIGNGTPKYSFGFINDVSYGDFSLSFMFQGTHGNQIYSQTLAYLWGGLGDQRNATTQDALNIWTPQNETDNPAFSNTSKNFNNSSRYVYNASYIKLKNVSLTYKLPAVILNKIRVRNLEVYVSSQNLFMITKYPGYDPEVSNGFNAITQGLEMGVIPNAKTYTAGLRLGL</sequence>
<comment type="subcellular location">
    <subcellularLocation>
        <location evidence="1 11">Cell outer membrane</location>
        <topology evidence="1 11">Multi-pass membrane protein</topology>
    </subcellularLocation>
</comment>
<dbReference type="STRING" id="659014.SAMN04487996_112117"/>
<dbReference type="Gene3D" id="2.170.130.10">
    <property type="entry name" value="TonB-dependent receptor, plug domain"/>
    <property type="match status" value="1"/>
</dbReference>
<evidence type="ECO:0000256" key="9">
    <source>
        <dbReference type="ARBA" id="ARBA00023136"/>
    </source>
</evidence>
<accession>A0A1G7NPC4</accession>
<keyword evidence="3 11" id="KW-1134">Transmembrane beta strand</keyword>
<evidence type="ECO:0000256" key="8">
    <source>
        <dbReference type="ARBA" id="ARBA00023077"/>
    </source>
</evidence>
<keyword evidence="2 11" id="KW-0813">Transport</keyword>
<evidence type="ECO:0000256" key="7">
    <source>
        <dbReference type="ARBA" id="ARBA00023065"/>
    </source>
</evidence>
<evidence type="ECO:0000256" key="3">
    <source>
        <dbReference type="ARBA" id="ARBA00022452"/>
    </source>
</evidence>
<proteinExistence type="inferred from homology"/>